<feature type="domain" description="Molybdopterin-guanine dinucleotide biosynthesis protein B (MobB)" evidence="1">
    <location>
        <begin position="5"/>
        <end position="135"/>
    </location>
</feature>
<evidence type="ECO:0000313" key="2">
    <source>
        <dbReference type="EMBL" id="TAA75168.1"/>
    </source>
</evidence>
<dbReference type="InterPro" id="IPR004435">
    <property type="entry name" value="MobB_dom"/>
</dbReference>
<proteinExistence type="predicted"/>
<dbReference type="InterPro" id="IPR052539">
    <property type="entry name" value="MGD_biosynthesis_adapter"/>
</dbReference>
<dbReference type="Proteomes" id="UP000316238">
    <property type="component" value="Unassembled WGS sequence"/>
</dbReference>
<dbReference type="PANTHER" id="PTHR40072:SF1">
    <property type="entry name" value="MOLYBDOPTERIN-GUANINE DINUCLEOTIDE BIOSYNTHESIS ADAPTER PROTEIN"/>
    <property type="match status" value="1"/>
</dbReference>
<dbReference type="InterPro" id="IPR027417">
    <property type="entry name" value="P-loop_NTPase"/>
</dbReference>
<dbReference type="GO" id="GO:0006777">
    <property type="term" value="P:Mo-molybdopterin cofactor biosynthetic process"/>
    <property type="evidence" value="ECO:0007669"/>
    <property type="project" value="InterPro"/>
</dbReference>
<gene>
    <name evidence="2" type="ORF">CDV28_11036</name>
</gene>
<evidence type="ECO:0000313" key="3">
    <source>
        <dbReference type="Proteomes" id="UP000316238"/>
    </source>
</evidence>
<dbReference type="SUPFAM" id="SSF52540">
    <property type="entry name" value="P-loop containing nucleoside triphosphate hydrolases"/>
    <property type="match status" value="1"/>
</dbReference>
<dbReference type="Gene3D" id="3.40.50.300">
    <property type="entry name" value="P-loop containing nucleotide triphosphate hydrolases"/>
    <property type="match status" value="1"/>
</dbReference>
<evidence type="ECO:0000259" key="1">
    <source>
        <dbReference type="Pfam" id="PF03205"/>
    </source>
</evidence>
<dbReference type="GO" id="GO:0005525">
    <property type="term" value="F:GTP binding"/>
    <property type="evidence" value="ECO:0007669"/>
    <property type="project" value="InterPro"/>
</dbReference>
<comment type="caution">
    <text evidence="2">The sequence shown here is derived from an EMBL/GenBank/DDBJ whole genome shotgun (WGS) entry which is preliminary data.</text>
</comment>
<accession>A0A521G2E7</accession>
<name>A0A521G2E7_9BACT</name>
<keyword evidence="3" id="KW-1185">Reference proteome</keyword>
<dbReference type="PANTHER" id="PTHR40072">
    <property type="entry name" value="MOLYBDOPTERIN-GUANINE DINUCLEOTIDE BIOSYNTHESIS ADAPTER PROTEIN-RELATED"/>
    <property type="match status" value="1"/>
</dbReference>
<dbReference type="AlphaFoldDB" id="A0A521G2E7"/>
<protein>
    <submittedName>
        <fullName evidence="2">Molybdopterin-guanine dinucleotide biosynthesis protein B</fullName>
    </submittedName>
</protein>
<organism evidence="2 3">
    <name type="scientific">Candidatus Electronema aureum</name>
    <dbReference type="NCBI Taxonomy" id="2005002"/>
    <lineage>
        <taxon>Bacteria</taxon>
        <taxon>Pseudomonadati</taxon>
        <taxon>Thermodesulfobacteriota</taxon>
        <taxon>Desulfobulbia</taxon>
        <taxon>Desulfobulbales</taxon>
        <taxon>Desulfobulbaceae</taxon>
        <taxon>Candidatus Electronema</taxon>
    </lineage>
</organism>
<dbReference type="Pfam" id="PF03205">
    <property type="entry name" value="MobB"/>
    <property type="match status" value="1"/>
</dbReference>
<dbReference type="EMBL" id="NQJD01000010">
    <property type="protein sequence ID" value="TAA75168.1"/>
    <property type="molecule type" value="Genomic_DNA"/>
</dbReference>
<sequence length="168" mass="18425">MRPLIVTFIGWHSCGKTTLAAHVVRQFKKRGYRVAVVKSTKDRGLFPDQAGTDTAIHRQAGADAVALVTPDRMLITVENQAKDLAAIARCFFADMDIVIGEGFKEAEGVPKIEVFRGSGPRLRDQVSGVIAVASDCGLIEENSFGLHESSRLANFIEEHFLNFPRKPS</sequence>
<dbReference type="CDD" id="cd03116">
    <property type="entry name" value="MobB"/>
    <property type="match status" value="1"/>
</dbReference>
<reference evidence="2" key="1">
    <citation type="submission" date="2017-07" db="EMBL/GenBank/DDBJ databases">
        <title>The cable genome - Insights into the physiology and evolution of filamentous bacteria capable of sulfide oxidation via long distance electron transfer.</title>
        <authorList>
            <person name="Thorup C."/>
            <person name="Bjerg J.T."/>
            <person name="Schreiber L."/>
            <person name="Nielsen L.P."/>
            <person name="Kjeldsen K.U."/>
            <person name="Boesen T."/>
            <person name="Boggild A."/>
            <person name="Meysman F."/>
            <person name="Geelhoed J."/>
            <person name="Schramm A."/>
        </authorList>
    </citation>
    <scope>NUCLEOTIDE SEQUENCE [LARGE SCALE GENOMIC DNA]</scope>
    <source>
        <strain evidence="2">GS</strain>
    </source>
</reference>
<dbReference type="NCBIfam" id="TIGR00176">
    <property type="entry name" value="mobB"/>
    <property type="match status" value="1"/>
</dbReference>